<dbReference type="EMBL" id="KF900712">
    <property type="protein sequence ID" value="AIF04591.1"/>
    <property type="molecule type" value="Genomic_DNA"/>
</dbReference>
<name>A0A075GKL4_9ARCH</name>
<evidence type="ECO:0000313" key="1">
    <source>
        <dbReference type="EMBL" id="AIF04591.1"/>
    </source>
</evidence>
<dbReference type="Pfam" id="PF03013">
    <property type="entry name" value="Pyr_excise"/>
    <property type="match status" value="1"/>
</dbReference>
<dbReference type="AlphaFoldDB" id="A0A075GKL4"/>
<protein>
    <submittedName>
        <fullName evidence="1">Uncharacterized protein</fullName>
    </submittedName>
</protein>
<reference evidence="1" key="1">
    <citation type="journal article" date="2014" name="Genome Biol. Evol.">
        <title>Pangenome evidence for extensive interdomain horizontal transfer affecting lineage core and shell genes in uncultured planktonic thaumarchaeota and euryarchaeota.</title>
        <authorList>
            <person name="Deschamps P."/>
            <person name="Zivanovic Y."/>
            <person name="Moreira D."/>
            <person name="Rodriguez-Valera F."/>
            <person name="Lopez-Garcia P."/>
        </authorList>
    </citation>
    <scope>NUCLEOTIDE SEQUENCE</scope>
</reference>
<organism evidence="1">
    <name type="scientific">uncultured marine thaumarchaeote KM3_175_E04</name>
    <dbReference type="NCBI Taxonomy" id="1456054"/>
    <lineage>
        <taxon>Archaea</taxon>
        <taxon>Nitrososphaerota</taxon>
        <taxon>environmental samples</taxon>
    </lineage>
</organism>
<dbReference type="InterPro" id="IPR004260">
    <property type="entry name" value="Pyr-dimer_DNA_glycosylase"/>
</dbReference>
<sequence length="159" mass="18943">MHMNIFVLSKNVKKCASYHCDQHVVKMILESAQMLSTVCNLSGRKTEYKPAFRNHPCTKWVNRSLSNWLWLRSLARELNNEFLNRYSHIDSHKSWTVISKLEEPKIDDVGLTPFAQAMPKKYRIEGDAVTAYRKYYVNEKTFARWKLKNPYWWKYSGFN</sequence>
<proteinExistence type="predicted"/>
<accession>A0A075GKL4</accession>